<evidence type="ECO:0000313" key="7">
    <source>
        <dbReference type="Proteomes" id="UP000245956"/>
    </source>
</evidence>
<name>A0A2U3E0B6_PURLI</name>
<dbReference type="SUPFAM" id="SSF161084">
    <property type="entry name" value="MAPEG domain-like"/>
    <property type="match status" value="1"/>
</dbReference>
<dbReference type="Gene3D" id="1.20.120.550">
    <property type="entry name" value="Membrane associated eicosanoid/glutathione metabolism-like domain"/>
    <property type="match status" value="1"/>
</dbReference>
<comment type="subcellular location">
    <subcellularLocation>
        <location evidence="1">Membrane</location>
    </subcellularLocation>
</comment>
<gene>
    <name evidence="6" type="ORF">PCL_02317</name>
</gene>
<protein>
    <recommendedName>
        <fullName evidence="8">Membrane associated eicosanoid/glutathione metabolism-like domain protein</fullName>
    </recommendedName>
</protein>
<evidence type="ECO:0000313" key="6">
    <source>
        <dbReference type="EMBL" id="PWI67916.1"/>
    </source>
</evidence>
<feature type="region of interest" description="Disordered" evidence="5">
    <location>
        <begin position="1"/>
        <end position="23"/>
    </location>
</feature>
<dbReference type="PANTHER" id="PTHR35371">
    <property type="entry name" value="INNER MEMBRANE PROTEIN"/>
    <property type="match status" value="1"/>
</dbReference>
<dbReference type="InterPro" id="IPR001129">
    <property type="entry name" value="Membr-assoc_MAPEG"/>
</dbReference>
<dbReference type="GO" id="GO:0016020">
    <property type="term" value="C:membrane"/>
    <property type="evidence" value="ECO:0007669"/>
    <property type="project" value="UniProtKB-SubCell"/>
</dbReference>
<accession>A0A2U3E0B6</accession>
<dbReference type="PANTHER" id="PTHR35371:SF1">
    <property type="entry name" value="BLR7753 PROTEIN"/>
    <property type="match status" value="1"/>
</dbReference>
<dbReference type="Proteomes" id="UP000245956">
    <property type="component" value="Unassembled WGS sequence"/>
</dbReference>
<proteinExistence type="predicted"/>
<evidence type="ECO:0000256" key="3">
    <source>
        <dbReference type="ARBA" id="ARBA00022989"/>
    </source>
</evidence>
<sequence length="313" mass="33314">MRLSAPHGPAAVSKPDRQLLPQPQCRSRLPVCRPARTRTVHHLSPHTTAAFFVPFLRLTGMDPTSPLAMRSQTGPFSTALPQSRGGVSLPVVAAYQGLPSQSGVEATGASAPSLKGVRPSNLDSRVTYSVAMAASINALLSVVGLDPSKNYSYLTHARGRGPSWAEQSTDTQQVPVALYVCLVPHYLAVVDAGVDTVYDNAAPRSFHENVRRDTSIDKLRKARILRLEGASINGFETLGFFAAGVLAANHAGLEAEALNALSVGYVLARVAFVVAYAGIRNRRLSWARTALWNVASLASVALWVKAGLKVAGK</sequence>
<comment type="caution">
    <text evidence="6">The sequence shown here is derived from an EMBL/GenBank/DDBJ whole genome shotgun (WGS) entry which is preliminary data.</text>
</comment>
<evidence type="ECO:0008006" key="8">
    <source>
        <dbReference type="Google" id="ProtNLM"/>
    </source>
</evidence>
<keyword evidence="4" id="KW-0472">Membrane</keyword>
<organism evidence="6 7">
    <name type="scientific">Purpureocillium lilacinum</name>
    <name type="common">Paecilomyces lilacinus</name>
    <dbReference type="NCBI Taxonomy" id="33203"/>
    <lineage>
        <taxon>Eukaryota</taxon>
        <taxon>Fungi</taxon>
        <taxon>Dikarya</taxon>
        <taxon>Ascomycota</taxon>
        <taxon>Pezizomycotina</taxon>
        <taxon>Sordariomycetes</taxon>
        <taxon>Hypocreomycetidae</taxon>
        <taxon>Hypocreales</taxon>
        <taxon>Ophiocordycipitaceae</taxon>
        <taxon>Purpureocillium</taxon>
    </lineage>
</organism>
<dbReference type="Pfam" id="PF01124">
    <property type="entry name" value="MAPEG"/>
    <property type="match status" value="1"/>
</dbReference>
<keyword evidence="2" id="KW-0812">Transmembrane</keyword>
<reference evidence="6 7" key="1">
    <citation type="journal article" date="2016" name="Front. Microbiol.">
        <title>Genome and transcriptome sequences reveal the specific parasitism of the nematophagous Purpureocillium lilacinum 36-1.</title>
        <authorList>
            <person name="Xie J."/>
            <person name="Li S."/>
            <person name="Mo C."/>
            <person name="Xiao X."/>
            <person name="Peng D."/>
            <person name="Wang G."/>
            <person name="Xiao Y."/>
        </authorList>
    </citation>
    <scope>NUCLEOTIDE SEQUENCE [LARGE SCALE GENOMIC DNA]</scope>
    <source>
        <strain evidence="6 7">36-1</strain>
    </source>
</reference>
<dbReference type="EMBL" id="LCWV01000016">
    <property type="protein sequence ID" value="PWI67916.1"/>
    <property type="molecule type" value="Genomic_DNA"/>
</dbReference>
<evidence type="ECO:0000256" key="1">
    <source>
        <dbReference type="ARBA" id="ARBA00004370"/>
    </source>
</evidence>
<dbReference type="InterPro" id="IPR023352">
    <property type="entry name" value="MAPEG-like_dom_sf"/>
</dbReference>
<keyword evidence="3" id="KW-1133">Transmembrane helix</keyword>
<evidence type="ECO:0000256" key="5">
    <source>
        <dbReference type="SAM" id="MobiDB-lite"/>
    </source>
</evidence>
<evidence type="ECO:0000256" key="2">
    <source>
        <dbReference type="ARBA" id="ARBA00022692"/>
    </source>
</evidence>
<dbReference type="AlphaFoldDB" id="A0A2U3E0B6"/>
<evidence type="ECO:0000256" key="4">
    <source>
        <dbReference type="ARBA" id="ARBA00023136"/>
    </source>
</evidence>